<gene>
    <name evidence="2" type="ORF">OVN521_LOCUS25373</name>
</gene>
<proteinExistence type="predicted"/>
<reference evidence="2" key="1">
    <citation type="submission" date="2021-02" db="EMBL/GenBank/DDBJ databases">
        <authorList>
            <person name="Nowell W R."/>
        </authorList>
    </citation>
    <scope>NUCLEOTIDE SEQUENCE</scope>
</reference>
<sequence length="124" mass="14194">MIHDQYPKNAASIKSKRGSSLSSITSEREHEPSLSSSSSSSIVQMEVGANGCKREISENDPSQNQAIQCCHQNEQFQWIDYEDNCSRWLCNFCRIKLSIEIESIWFCDDHADMHLEDDGDDKFD</sequence>
<keyword evidence="3" id="KW-1185">Reference proteome</keyword>
<dbReference type="AlphaFoldDB" id="A0A820AFH2"/>
<evidence type="ECO:0000313" key="3">
    <source>
        <dbReference type="Proteomes" id="UP000663866"/>
    </source>
</evidence>
<organism evidence="2 3">
    <name type="scientific">Rotaria magnacalcarata</name>
    <dbReference type="NCBI Taxonomy" id="392030"/>
    <lineage>
        <taxon>Eukaryota</taxon>
        <taxon>Metazoa</taxon>
        <taxon>Spiralia</taxon>
        <taxon>Gnathifera</taxon>
        <taxon>Rotifera</taxon>
        <taxon>Eurotatoria</taxon>
        <taxon>Bdelloidea</taxon>
        <taxon>Philodinida</taxon>
        <taxon>Philodinidae</taxon>
        <taxon>Rotaria</taxon>
    </lineage>
</organism>
<evidence type="ECO:0000313" key="2">
    <source>
        <dbReference type="EMBL" id="CAF4182732.1"/>
    </source>
</evidence>
<dbReference type="Proteomes" id="UP000663866">
    <property type="component" value="Unassembled WGS sequence"/>
</dbReference>
<accession>A0A820AFH2</accession>
<dbReference type="EMBL" id="CAJOBG010006300">
    <property type="protein sequence ID" value="CAF4182732.1"/>
    <property type="molecule type" value="Genomic_DNA"/>
</dbReference>
<protein>
    <submittedName>
        <fullName evidence="2">Uncharacterized protein</fullName>
    </submittedName>
</protein>
<name>A0A820AFH2_9BILA</name>
<evidence type="ECO:0000256" key="1">
    <source>
        <dbReference type="SAM" id="MobiDB-lite"/>
    </source>
</evidence>
<comment type="caution">
    <text evidence="2">The sequence shown here is derived from an EMBL/GenBank/DDBJ whole genome shotgun (WGS) entry which is preliminary data.</text>
</comment>
<feature type="region of interest" description="Disordered" evidence="1">
    <location>
        <begin position="1"/>
        <end position="43"/>
    </location>
</feature>